<protein>
    <submittedName>
        <fullName evidence="6">LysR family transcriptional regulator</fullName>
    </submittedName>
</protein>
<evidence type="ECO:0000256" key="3">
    <source>
        <dbReference type="ARBA" id="ARBA00023125"/>
    </source>
</evidence>
<reference evidence="7" key="1">
    <citation type="journal article" date="2019" name="Int. J. Syst. Evol. Microbiol.">
        <title>The Global Catalogue of Microorganisms (GCM) 10K type strain sequencing project: providing services to taxonomists for standard genome sequencing and annotation.</title>
        <authorList>
            <consortium name="The Broad Institute Genomics Platform"/>
            <consortium name="The Broad Institute Genome Sequencing Center for Infectious Disease"/>
            <person name="Wu L."/>
            <person name="Ma J."/>
        </authorList>
    </citation>
    <scope>NUCLEOTIDE SEQUENCE [LARGE SCALE GENOMIC DNA]</scope>
    <source>
        <strain evidence="7">JCM 14046</strain>
    </source>
</reference>
<dbReference type="InterPro" id="IPR036388">
    <property type="entry name" value="WH-like_DNA-bd_sf"/>
</dbReference>
<dbReference type="PROSITE" id="PS50931">
    <property type="entry name" value="HTH_LYSR"/>
    <property type="match status" value="1"/>
</dbReference>
<dbReference type="SUPFAM" id="SSF46785">
    <property type="entry name" value="Winged helix' DNA-binding domain"/>
    <property type="match status" value="1"/>
</dbReference>
<evidence type="ECO:0000259" key="5">
    <source>
        <dbReference type="PROSITE" id="PS50931"/>
    </source>
</evidence>
<dbReference type="Pfam" id="PF00126">
    <property type="entry name" value="HTH_1"/>
    <property type="match status" value="1"/>
</dbReference>
<keyword evidence="3" id="KW-0238">DNA-binding</keyword>
<keyword evidence="2" id="KW-0805">Transcription regulation</keyword>
<comment type="caution">
    <text evidence="6">The sequence shown here is derived from an EMBL/GenBank/DDBJ whole genome shotgun (WGS) entry which is preliminary data.</text>
</comment>
<sequence length="313" mass="33015">MRIEQLEYLAAVTRHGSLRRASEQLHLSQPALSEGLRNLERELGVTLVDRRRSGSRISQDGRVLLPSMVEVLEAVDRLRSAAGHQRHSARTVRVGTVNAGTAPLLAPALHDFHEAATGAAVEVVTAQQVDIAQALAEGGLDLGLVNALPGDDQASDLTAIPLLQGRVVVCCRTDHPLAGAAGVTLDDLRATTLVGMRSGYLMHRYLHRVSAGDPPQLAVAADGAEMGKLLVAEGLGVTVLPDYSIDGDPLVRAGVVTHRPLLGVPDDVSLLALHPAGTHQPPAVRLLLRALVEQAERVRAERAPHPGALAPVG</sequence>
<keyword evidence="4" id="KW-0804">Transcription</keyword>
<evidence type="ECO:0000313" key="6">
    <source>
        <dbReference type="EMBL" id="GAA1920371.1"/>
    </source>
</evidence>
<comment type="similarity">
    <text evidence="1">Belongs to the LysR transcriptional regulatory family.</text>
</comment>
<dbReference type="CDD" id="cd05466">
    <property type="entry name" value="PBP2_LTTR_substrate"/>
    <property type="match status" value="1"/>
</dbReference>
<evidence type="ECO:0000313" key="7">
    <source>
        <dbReference type="Proteomes" id="UP001501612"/>
    </source>
</evidence>
<accession>A0ABP5AR89</accession>
<dbReference type="SUPFAM" id="SSF53850">
    <property type="entry name" value="Periplasmic binding protein-like II"/>
    <property type="match status" value="1"/>
</dbReference>
<dbReference type="RefSeq" id="WP_344007168.1">
    <property type="nucleotide sequence ID" value="NZ_BAAAMY010000005.1"/>
</dbReference>
<dbReference type="Gene3D" id="1.10.10.10">
    <property type="entry name" value="Winged helix-like DNA-binding domain superfamily/Winged helix DNA-binding domain"/>
    <property type="match status" value="1"/>
</dbReference>
<organism evidence="6 7">
    <name type="scientific">Nocardioides lentus</name>
    <dbReference type="NCBI Taxonomy" id="338077"/>
    <lineage>
        <taxon>Bacteria</taxon>
        <taxon>Bacillati</taxon>
        <taxon>Actinomycetota</taxon>
        <taxon>Actinomycetes</taxon>
        <taxon>Propionibacteriales</taxon>
        <taxon>Nocardioidaceae</taxon>
        <taxon>Nocardioides</taxon>
    </lineage>
</organism>
<dbReference type="Gene3D" id="3.40.190.290">
    <property type="match status" value="1"/>
</dbReference>
<dbReference type="PRINTS" id="PR00039">
    <property type="entry name" value="HTHLYSR"/>
</dbReference>
<evidence type="ECO:0000256" key="2">
    <source>
        <dbReference type="ARBA" id="ARBA00023015"/>
    </source>
</evidence>
<dbReference type="InterPro" id="IPR000847">
    <property type="entry name" value="LysR_HTH_N"/>
</dbReference>
<dbReference type="PANTHER" id="PTHR30346:SF29">
    <property type="entry name" value="LYSR SUBSTRATE-BINDING"/>
    <property type="match status" value="1"/>
</dbReference>
<evidence type="ECO:0000256" key="1">
    <source>
        <dbReference type="ARBA" id="ARBA00009437"/>
    </source>
</evidence>
<dbReference type="EMBL" id="BAAAMY010000005">
    <property type="protein sequence ID" value="GAA1920371.1"/>
    <property type="molecule type" value="Genomic_DNA"/>
</dbReference>
<proteinExistence type="inferred from homology"/>
<dbReference type="Proteomes" id="UP001501612">
    <property type="component" value="Unassembled WGS sequence"/>
</dbReference>
<feature type="domain" description="HTH lysR-type" evidence="5">
    <location>
        <begin position="1"/>
        <end position="58"/>
    </location>
</feature>
<dbReference type="InterPro" id="IPR036390">
    <property type="entry name" value="WH_DNA-bd_sf"/>
</dbReference>
<gene>
    <name evidence="6" type="ORF">GCM10009737_22370</name>
</gene>
<name>A0ABP5AR89_9ACTN</name>
<evidence type="ECO:0000256" key="4">
    <source>
        <dbReference type="ARBA" id="ARBA00023163"/>
    </source>
</evidence>
<keyword evidence="7" id="KW-1185">Reference proteome</keyword>
<dbReference type="PANTHER" id="PTHR30346">
    <property type="entry name" value="TRANSCRIPTIONAL DUAL REGULATOR HCAR-RELATED"/>
    <property type="match status" value="1"/>
</dbReference>
<dbReference type="Pfam" id="PF03466">
    <property type="entry name" value="LysR_substrate"/>
    <property type="match status" value="1"/>
</dbReference>
<dbReference type="InterPro" id="IPR005119">
    <property type="entry name" value="LysR_subst-bd"/>
</dbReference>